<dbReference type="InterPro" id="IPR038765">
    <property type="entry name" value="Papain-like_cys_pep_sf"/>
</dbReference>
<reference evidence="1" key="1">
    <citation type="submission" date="2023-07" db="EMBL/GenBank/DDBJ databases">
        <title>draft genome sequence of fig (Ficus carica).</title>
        <authorList>
            <person name="Takahashi T."/>
            <person name="Nishimura K."/>
        </authorList>
    </citation>
    <scope>NUCLEOTIDE SEQUENCE</scope>
</reference>
<evidence type="ECO:0000313" key="1">
    <source>
        <dbReference type="EMBL" id="GMN33479.1"/>
    </source>
</evidence>
<keyword evidence="2" id="KW-1185">Reference proteome</keyword>
<comment type="caution">
    <text evidence="1">The sequence shown here is derived from an EMBL/GenBank/DDBJ whole genome shotgun (WGS) entry which is preliminary data.</text>
</comment>
<dbReference type="EMBL" id="BTGU01002063">
    <property type="protein sequence ID" value="GMN33479.1"/>
    <property type="molecule type" value="Genomic_DNA"/>
</dbReference>
<gene>
    <name evidence="1" type="ORF">TIFTF001_041901</name>
</gene>
<dbReference type="Proteomes" id="UP001187192">
    <property type="component" value="Unassembled WGS sequence"/>
</dbReference>
<protein>
    <submittedName>
        <fullName evidence="1">Uncharacterized protein</fullName>
    </submittedName>
</protein>
<accession>A0AA87ZAQ9</accession>
<dbReference type="SUPFAM" id="SSF54001">
    <property type="entry name" value="Cysteine proteinases"/>
    <property type="match status" value="1"/>
</dbReference>
<feature type="non-terminal residue" evidence="1">
    <location>
        <position position="1"/>
    </location>
</feature>
<name>A0AA87ZAQ9_FICCA</name>
<evidence type="ECO:0000313" key="2">
    <source>
        <dbReference type="Proteomes" id="UP001187192"/>
    </source>
</evidence>
<dbReference type="AlphaFoldDB" id="A0AA87ZAQ9"/>
<proteinExistence type="predicted"/>
<sequence>MLDNSRKHWILAVIDSWDDSVMYFNPLGNKPDDEFDSLIKLALNDWKILMGKG</sequence>
<organism evidence="1 2">
    <name type="scientific">Ficus carica</name>
    <name type="common">Common fig</name>
    <dbReference type="NCBI Taxonomy" id="3494"/>
    <lineage>
        <taxon>Eukaryota</taxon>
        <taxon>Viridiplantae</taxon>
        <taxon>Streptophyta</taxon>
        <taxon>Embryophyta</taxon>
        <taxon>Tracheophyta</taxon>
        <taxon>Spermatophyta</taxon>
        <taxon>Magnoliopsida</taxon>
        <taxon>eudicotyledons</taxon>
        <taxon>Gunneridae</taxon>
        <taxon>Pentapetalae</taxon>
        <taxon>rosids</taxon>
        <taxon>fabids</taxon>
        <taxon>Rosales</taxon>
        <taxon>Moraceae</taxon>
        <taxon>Ficeae</taxon>
        <taxon>Ficus</taxon>
    </lineage>
</organism>